<dbReference type="AlphaFoldDB" id="A0A4Y2V2U5"/>
<dbReference type="EMBL" id="BGPR01043013">
    <property type="protein sequence ID" value="GBO19525.1"/>
    <property type="molecule type" value="Genomic_DNA"/>
</dbReference>
<keyword evidence="2" id="KW-1185">Reference proteome</keyword>
<protein>
    <submittedName>
        <fullName evidence="1">Uncharacterized protein</fullName>
    </submittedName>
</protein>
<reference evidence="1 2" key="1">
    <citation type="journal article" date="2019" name="Sci. Rep.">
        <title>Orb-weaving spider Araneus ventricosus genome elucidates the spidroin gene catalogue.</title>
        <authorList>
            <person name="Kono N."/>
            <person name="Nakamura H."/>
            <person name="Ohtoshi R."/>
            <person name="Moran D.A.P."/>
            <person name="Shinohara A."/>
            <person name="Yoshida Y."/>
            <person name="Fujiwara M."/>
            <person name="Mori M."/>
            <person name="Tomita M."/>
            <person name="Arakawa K."/>
        </authorList>
    </citation>
    <scope>NUCLEOTIDE SEQUENCE [LARGE SCALE GENOMIC DNA]</scope>
</reference>
<comment type="caution">
    <text evidence="1">The sequence shown here is derived from an EMBL/GenBank/DDBJ whole genome shotgun (WGS) entry which is preliminary data.</text>
</comment>
<proteinExistence type="predicted"/>
<organism evidence="1 2">
    <name type="scientific">Araneus ventricosus</name>
    <name type="common">Orbweaver spider</name>
    <name type="synonym">Epeira ventricosa</name>
    <dbReference type="NCBI Taxonomy" id="182803"/>
    <lineage>
        <taxon>Eukaryota</taxon>
        <taxon>Metazoa</taxon>
        <taxon>Ecdysozoa</taxon>
        <taxon>Arthropoda</taxon>
        <taxon>Chelicerata</taxon>
        <taxon>Arachnida</taxon>
        <taxon>Araneae</taxon>
        <taxon>Araneomorphae</taxon>
        <taxon>Entelegynae</taxon>
        <taxon>Araneoidea</taxon>
        <taxon>Araneidae</taxon>
        <taxon>Araneus</taxon>
    </lineage>
</organism>
<sequence>MKMWISIQFSAISVCAKSGHWRACEQEQQARWVSFKVRSFHQYCRSAPNQSVDKLLVFMSSRIHVDTITEKYKMLDGCIVVCGFYTKIVDLYQIFDSIYQMGQPRAKPGPGP</sequence>
<accession>A0A4Y2V2U5</accession>
<evidence type="ECO:0000313" key="2">
    <source>
        <dbReference type="Proteomes" id="UP000499080"/>
    </source>
</evidence>
<dbReference type="Proteomes" id="UP000499080">
    <property type="component" value="Unassembled WGS sequence"/>
</dbReference>
<name>A0A4Y2V2U5_ARAVE</name>
<evidence type="ECO:0000313" key="1">
    <source>
        <dbReference type="EMBL" id="GBO19525.1"/>
    </source>
</evidence>
<gene>
    <name evidence="1" type="ORF">AVEN_272957_1</name>
</gene>